<feature type="transmembrane region" description="Helical" evidence="1">
    <location>
        <begin position="12"/>
        <end position="35"/>
    </location>
</feature>
<reference evidence="3" key="1">
    <citation type="submission" date="2017-10" db="EMBL/GenBank/DDBJ databases">
        <title>Rapid genome shrinkage in a self-fertile nematode reveals novel sperm competition proteins.</title>
        <authorList>
            <person name="Yin D."/>
            <person name="Schwarz E.M."/>
            <person name="Thomas C.G."/>
            <person name="Felde R.L."/>
            <person name="Korf I.F."/>
            <person name="Cutter A.D."/>
            <person name="Schartner C.M."/>
            <person name="Ralston E.J."/>
            <person name="Meyer B.J."/>
            <person name="Haag E.S."/>
        </authorList>
    </citation>
    <scope>NUCLEOTIDE SEQUENCE [LARGE SCALE GENOMIC DNA]</scope>
    <source>
        <strain evidence="3">JU1422</strain>
    </source>
</reference>
<protein>
    <submittedName>
        <fullName evidence="2">Uncharacterized protein</fullName>
    </submittedName>
</protein>
<evidence type="ECO:0000313" key="2">
    <source>
        <dbReference type="EMBL" id="PIC41406.1"/>
    </source>
</evidence>
<gene>
    <name evidence="2" type="primary">Cni-F53A3.1</name>
    <name evidence="2" type="synonym">Cnig_chr_III.g8836</name>
    <name evidence="2" type="ORF">B9Z55_008836</name>
</gene>
<keyword evidence="3" id="KW-1185">Reference proteome</keyword>
<keyword evidence="1" id="KW-0472">Membrane</keyword>
<name>A0A2G5UQ76_9PELO</name>
<dbReference type="EMBL" id="PDUG01000003">
    <property type="protein sequence ID" value="PIC41406.1"/>
    <property type="molecule type" value="Genomic_DNA"/>
</dbReference>
<proteinExistence type="predicted"/>
<organism evidence="2 3">
    <name type="scientific">Caenorhabditis nigoni</name>
    <dbReference type="NCBI Taxonomy" id="1611254"/>
    <lineage>
        <taxon>Eukaryota</taxon>
        <taxon>Metazoa</taxon>
        <taxon>Ecdysozoa</taxon>
        <taxon>Nematoda</taxon>
        <taxon>Chromadorea</taxon>
        <taxon>Rhabditida</taxon>
        <taxon>Rhabditina</taxon>
        <taxon>Rhabditomorpha</taxon>
        <taxon>Rhabditoidea</taxon>
        <taxon>Rhabditidae</taxon>
        <taxon>Peloderinae</taxon>
        <taxon>Caenorhabditis</taxon>
    </lineage>
</organism>
<evidence type="ECO:0000313" key="3">
    <source>
        <dbReference type="Proteomes" id="UP000230233"/>
    </source>
</evidence>
<dbReference type="OrthoDB" id="5830488at2759"/>
<keyword evidence="1" id="KW-0812">Transmembrane</keyword>
<dbReference type="AlphaFoldDB" id="A0A2G5UQ76"/>
<keyword evidence="1" id="KW-1133">Transmembrane helix</keyword>
<comment type="caution">
    <text evidence="2">The sequence shown here is derived from an EMBL/GenBank/DDBJ whole genome shotgun (WGS) entry which is preliminary data.</text>
</comment>
<accession>A0A2G5UQ76</accession>
<dbReference type="Proteomes" id="UP000230233">
    <property type="component" value="Chromosome III"/>
</dbReference>
<sequence>MFLDGRAQWYMYNAIFIFSFLAIFFSFFTILLRFFELTDLHIMSFNFAAMIINFLLMSISLAFSGVLIWDICNMREGPIKIRYHQRLPPANIGNDAWIRRCVVAALNSLSKSNFSHDFTLESFLSAIPLSNLGFLCVCGLDTKLDAQI</sequence>
<evidence type="ECO:0000256" key="1">
    <source>
        <dbReference type="SAM" id="Phobius"/>
    </source>
</evidence>
<feature type="transmembrane region" description="Helical" evidence="1">
    <location>
        <begin position="47"/>
        <end position="72"/>
    </location>
</feature>